<organism evidence="4 5">
    <name type="scientific">Rotaria sordida</name>
    <dbReference type="NCBI Taxonomy" id="392033"/>
    <lineage>
        <taxon>Eukaryota</taxon>
        <taxon>Metazoa</taxon>
        <taxon>Spiralia</taxon>
        <taxon>Gnathifera</taxon>
        <taxon>Rotifera</taxon>
        <taxon>Eurotatoria</taxon>
        <taxon>Bdelloidea</taxon>
        <taxon>Philodinida</taxon>
        <taxon>Philodinidae</taxon>
        <taxon>Rotaria</taxon>
    </lineage>
</organism>
<gene>
    <name evidence="4" type="ORF">PYM288_LOCUS5588</name>
</gene>
<feature type="domain" description="MAM" evidence="3">
    <location>
        <begin position="67"/>
        <end position="229"/>
    </location>
</feature>
<dbReference type="GO" id="GO:0016020">
    <property type="term" value="C:membrane"/>
    <property type="evidence" value="ECO:0007669"/>
    <property type="project" value="InterPro"/>
</dbReference>
<name>A0A813U3A4_9BILA</name>
<evidence type="ECO:0000256" key="1">
    <source>
        <dbReference type="SAM" id="MobiDB-lite"/>
    </source>
</evidence>
<feature type="chain" id="PRO_5033052894" description="MAM domain-containing protein" evidence="2">
    <location>
        <begin position="18"/>
        <end position="340"/>
    </location>
</feature>
<dbReference type="InterPro" id="IPR013320">
    <property type="entry name" value="ConA-like_dom_sf"/>
</dbReference>
<dbReference type="InterPro" id="IPR000998">
    <property type="entry name" value="MAM_dom"/>
</dbReference>
<evidence type="ECO:0000256" key="2">
    <source>
        <dbReference type="SAM" id="SignalP"/>
    </source>
</evidence>
<dbReference type="PROSITE" id="PS50060">
    <property type="entry name" value="MAM_2"/>
    <property type="match status" value="1"/>
</dbReference>
<evidence type="ECO:0000313" key="4">
    <source>
        <dbReference type="EMBL" id="CAF0821051.1"/>
    </source>
</evidence>
<dbReference type="SUPFAM" id="SSF49899">
    <property type="entry name" value="Concanavalin A-like lectins/glucanases"/>
    <property type="match status" value="1"/>
</dbReference>
<reference evidence="4" key="1">
    <citation type="submission" date="2021-02" db="EMBL/GenBank/DDBJ databases">
        <authorList>
            <person name="Nowell W R."/>
        </authorList>
    </citation>
    <scope>NUCLEOTIDE SEQUENCE</scope>
</reference>
<evidence type="ECO:0000313" key="5">
    <source>
        <dbReference type="Proteomes" id="UP000663854"/>
    </source>
</evidence>
<keyword evidence="2" id="KW-0732">Signal</keyword>
<dbReference type="Proteomes" id="UP000663854">
    <property type="component" value="Unassembled WGS sequence"/>
</dbReference>
<comment type="caution">
    <text evidence="4">The sequence shown here is derived from an EMBL/GenBank/DDBJ whole genome shotgun (WGS) entry which is preliminary data.</text>
</comment>
<dbReference type="Gene3D" id="2.60.120.200">
    <property type="match status" value="1"/>
</dbReference>
<proteinExistence type="predicted"/>
<dbReference type="Pfam" id="PF00629">
    <property type="entry name" value="MAM"/>
    <property type="match status" value="1"/>
</dbReference>
<protein>
    <recommendedName>
        <fullName evidence="3">MAM domain-containing protein</fullName>
    </recommendedName>
</protein>
<feature type="region of interest" description="Disordered" evidence="1">
    <location>
        <begin position="264"/>
        <end position="287"/>
    </location>
</feature>
<accession>A0A813U3A4</accession>
<feature type="signal peptide" evidence="2">
    <location>
        <begin position="1"/>
        <end position="17"/>
    </location>
</feature>
<dbReference type="EMBL" id="CAJNOH010000058">
    <property type="protein sequence ID" value="CAF0821051.1"/>
    <property type="molecule type" value="Genomic_DNA"/>
</dbReference>
<evidence type="ECO:0000259" key="3">
    <source>
        <dbReference type="PROSITE" id="PS50060"/>
    </source>
</evidence>
<sequence length="340" mass="38590">MIFIKLFFFVFILSINSQQIYDCNFDYEQICLLGLQSASYILLNETSEQPRQPASDVTAIETSNDMGECYFPFQLNSFEMFFCEKSDPNLPSTCPTLNGTGPRINCSEGEYGYELFEMGEIGYRSYKVDLTSQLSSGQHCIRFYYYLSDQYSNGTIQVIIQDTILNQNQTILIAYLRLQNRWHEIRENFYLDNPNPTIYFLFQREYSSDFLPYYMAVDDITIIDLECDPIPTTTIITTTQTLISTTTTTTRIISTISSSTQSSQSTIISTSTNPMRTSSTSTSSTTINQGTTSIEIISSTTNNPQSSTISTSTQQGSSSIKIRPNILFNLLFIPFFIKTI</sequence>
<dbReference type="AlphaFoldDB" id="A0A813U3A4"/>